<accession>A0ACA9Q9Y7</accession>
<evidence type="ECO:0000313" key="1">
    <source>
        <dbReference type="EMBL" id="CAG8742411.1"/>
    </source>
</evidence>
<feature type="non-terminal residue" evidence="1">
    <location>
        <position position="1"/>
    </location>
</feature>
<reference evidence="1" key="1">
    <citation type="submission" date="2021-06" db="EMBL/GenBank/DDBJ databases">
        <authorList>
            <person name="Kallberg Y."/>
            <person name="Tangrot J."/>
            <person name="Rosling A."/>
        </authorList>
    </citation>
    <scope>NUCLEOTIDE SEQUENCE</scope>
    <source>
        <strain evidence="1">IL203A</strain>
    </source>
</reference>
<keyword evidence="2" id="KW-1185">Reference proteome</keyword>
<organism evidence="1 2">
    <name type="scientific">Dentiscutata heterogama</name>
    <dbReference type="NCBI Taxonomy" id="1316150"/>
    <lineage>
        <taxon>Eukaryota</taxon>
        <taxon>Fungi</taxon>
        <taxon>Fungi incertae sedis</taxon>
        <taxon>Mucoromycota</taxon>
        <taxon>Glomeromycotina</taxon>
        <taxon>Glomeromycetes</taxon>
        <taxon>Diversisporales</taxon>
        <taxon>Gigasporaceae</taxon>
        <taxon>Dentiscutata</taxon>
    </lineage>
</organism>
<sequence length="78" mass="8559">LYLSSRLATGVGRPNSASLRDSVEALSTFKVGSTVVEEGKFLNSPFEGLCIWLTTTPCDVVDTGELVKKQQWNYTQFA</sequence>
<protein>
    <submittedName>
        <fullName evidence="1">2708_t:CDS:1</fullName>
    </submittedName>
</protein>
<evidence type="ECO:0000313" key="2">
    <source>
        <dbReference type="Proteomes" id="UP000789702"/>
    </source>
</evidence>
<name>A0ACA9Q9Y7_9GLOM</name>
<feature type="non-terminal residue" evidence="1">
    <location>
        <position position="78"/>
    </location>
</feature>
<gene>
    <name evidence="1" type="ORF">DHETER_LOCUS14127</name>
</gene>
<dbReference type="EMBL" id="CAJVPU010041864">
    <property type="protein sequence ID" value="CAG8742411.1"/>
    <property type="molecule type" value="Genomic_DNA"/>
</dbReference>
<proteinExistence type="predicted"/>
<dbReference type="Proteomes" id="UP000789702">
    <property type="component" value="Unassembled WGS sequence"/>
</dbReference>
<comment type="caution">
    <text evidence="1">The sequence shown here is derived from an EMBL/GenBank/DDBJ whole genome shotgun (WGS) entry which is preliminary data.</text>
</comment>